<gene>
    <name evidence="2" type="ORF">FHX42_004848</name>
</gene>
<comment type="caution">
    <text evidence="2">The sequence shown here is derived from an EMBL/GenBank/DDBJ whole genome shotgun (WGS) entry which is preliminary data.</text>
</comment>
<dbReference type="InterPro" id="IPR036388">
    <property type="entry name" value="WH-like_DNA-bd_sf"/>
</dbReference>
<dbReference type="RefSeq" id="WP_328796697.1">
    <property type="nucleotide sequence ID" value="NZ_JACGWZ010000008.1"/>
</dbReference>
<evidence type="ECO:0000259" key="1">
    <source>
        <dbReference type="PROSITE" id="PS50921"/>
    </source>
</evidence>
<keyword evidence="3" id="KW-1185">Reference proteome</keyword>
<accession>A0A839DZT2</accession>
<dbReference type="PROSITE" id="PS50921">
    <property type="entry name" value="ANTAR"/>
    <property type="match status" value="1"/>
</dbReference>
<feature type="domain" description="ANTAR" evidence="1">
    <location>
        <begin position="1"/>
        <end position="59"/>
    </location>
</feature>
<dbReference type="Pfam" id="PF03861">
    <property type="entry name" value="ANTAR"/>
    <property type="match status" value="1"/>
</dbReference>
<dbReference type="GO" id="GO:0003723">
    <property type="term" value="F:RNA binding"/>
    <property type="evidence" value="ECO:0007669"/>
    <property type="project" value="InterPro"/>
</dbReference>
<evidence type="ECO:0000313" key="3">
    <source>
        <dbReference type="Proteomes" id="UP000569329"/>
    </source>
</evidence>
<dbReference type="AlphaFoldDB" id="A0A839DZT2"/>
<dbReference type="SMART" id="SM01012">
    <property type="entry name" value="ANTAR"/>
    <property type="match status" value="1"/>
</dbReference>
<reference evidence="2 3" key="1">
    <citation type="submission" date="2020-07" db="EMBL/GenBank/DDBJ databases">
        <title>Sequencing the genomes of 1000 actinobacteria strains.</title>
        <authorList>
            <person name="Klenk H.-P."/>
        </authorList>
    </citation>
    <scope>NUCLEOTIDE SEQUENCE [LARGE SCALE GENOMIC DNA]</scope>
    <source>
        <strain evidence="2 3">DSM 45975</strain>
    </source>
</reference>
<dbReference type="Gene3D" id="1.10.10.10">
    <property type="entry name" value="Winged helix-like DNA-binding domain superfamily/Winged helix DNA-binding domain"/>
    <property type="match status" value="1"/>
</dbReference>
<dbReference type="EMBL" id="JACGWZ010000008">
    <property type="protein sequence ID" value="MBA8827452.1"/>
    <property type="molecule type" value="Genomic_DNA"/>
</dbReference>
<evidence type="ECO:0000313" key="2">
    <source>
        <dbReference type="EMBL" id="MBA8827452.1"/>
    </source>
</evidence>
<dbReference type="InterPro" id="IPR005561">
    <property type="entry name" value="ANTAR"/>
</dbReference>
<dbReference type="Proteomes" id="UP000569329">
    <property type="component" value="Unassembled WGS sequence"/>
</dbReference>
<name>A0A839DZT2_9PSEU</name>
<protein>
    <submittedName>
        <fullName evidence="2">AmiR/NasT family two-component response regulator</fullName>
    </submittedName>
</protein>
<proteinExistence type="predicted"/>
<organism evidence="2 3">
    <name type="scientific">Halosaccharopolyspora lacisalsi</name>
    <dbReference type="NCBI Taxonomy" id="1000566"/>
    <lineage>
        <taxon>Bacteria</taxon>
        <taxon>Bacillati</taxon>
        <taxon>Actinomycetota</taxon>
        <taxon>Actinomycetes</taxon>
        <taxon>Pseudonocardiales</taxon>
        <taxon>Pseudonocardiaceae</taxon>
        <taxon>Halosaccharopolyspora</taxon>
    </lineage>
</organism>
<sequence>MPATTRNSTGPSRLAKGIGEAMGVIMNRYKISGGQAFEVLKRVSQHRNVKLREVAQEVAETGEVPGAEDR</sequence>